<dbReference type="Pfam" id="PF12937">
    <property type="entry name" value="F-box-like"/>
    <property type="match status" value="1"/>
</dbReference>
<dbReference type="Gene3D" id="1.20.1280.50">
    <property type="match status" value="1"/>
</dbReference>
<dbReference type="SUPFAM" id="SSF81383">
    <property type="entry name" value="F-box domain"/>
    <property type="match status" value="1"/>
</dbReference>
<keyword evidence="3" id="KW-1185">Reference proteome</keyword>
<dbReference type="EMBL" id="KQ086106">
    <property type="protein sequence ID" value="KLO08097.1"/>
    <property type="molecule type" value="Genomic_DNA"/>
</dbReference>
<dbReference type="InterPro" id="IPR036047">
    <property type="entry name" value="F-box-like_dom_sf"/>
</dbReference>
<protein>
    <recommendedName>
        <fullName evidence="1">F-box domain-containing protein</fullName>
    </recommendedName>
</protein>
<organism evidence="2 3">
    <name type="scientific">Schizopora paradoxa</name>
    <dbReference type="NCBI Taxonomy" id="27342"/>
    <lineage>
        <taxon>Eukaryota</taxon>
        <taxon>Fungi</taxon>
        <taxon>Dikarya</taxon>
        <taxon>Basidiomycota</taxon>
        <taxon>Agaricomycotina</taxon>
        <taxon>Agaricomycetes</taxon>
        <taxon>Hymenochaetales</taxon>
        <taxon>Schizoporaceae</taxon>
        <taxon>Schizopora</taxon>
    </lineage>
</organism>
<dbReference type="Proteomes" id="UP000053477">
    <property type="component" value="Unassembled WGS sequence"/>
</dbReference>
<dbReference type="PROSITE" id="PS50181">
    <property type="entry name" value="FBOX"/>
    <property type="match status" value="1"/>
</dbReference>
<dbReference type="InterPro" id="IPR001810">
    <property type="entry name" value="F-box_dom"/>
</dbReference>
<gene>
    <name evidence="2" type="ORF">SCHPADRAFT_621672</name>
</gene>
<dbReference type="InParanoid" id="A0A0H2R9Q7"/>
<dbReference type="OrthoDB" id="3365698at2759"/>
<proteinExistence type="predicted"/>
<evidence type="ECO:0000313" key="2">
    <source>
        <dbReference type="EMBL" id="KLO08097.1"/>
    </source>
</evidence>
<name>A0A0H2R9Q7_9AGAM</name>
<sequence length="343" mass="39343">MRLRSKVNSRSWLAPQSWLHFPLKQSNVLNARSLVASIVNHLDLGIGKLEFQTSKLFIQGNFARFPDEIFGMIFEFAGFDDLRSAINISRVCRRFRNIALSTPLLWSRIHLRGHWIEEAKARADRTSSSTPGLSLVIDYRSGHSSWSEYSTISLPYLASLKLSASSLDFPDNGPTPQREDAWQGFRNWNMPMLHTLHSVNIFPDLPASILSRIKTHSLEIEKEYDDSYLHWTLSSLAGYLSQMTSIEDLTISSLNLMDEHFPPEDIPKLEMISLRHLSLKFSDYRKTNFKHFFDAFESSSLLSLSINVPSKCIPDLEQSSRELWNVRRFPKLTDVDHPGPFLG</sequence>
<evidence type="ECO:0000313" key="3">
    <source>
        <dbReference type="Proteomes" id="UP000053477"/>
    </source>
</evidence>
<dbReference type="AlphaFoldDB" id="A0A0H2R9Q7"/>
<evidence type="ECO:0000259" key="1">
    <source>
        <dbReference type="PROSITE" id="PS50181"/>
    </source>
</evidence>
<accession>A0A0H2R9Q7</accession>
<reference evidence="2 3" key="1">
    <citation type="submission" date="2015-04" db="EMBL/GenBank/DDBJ databases">
        <title>Complete genome sequence of Schizopora paradoxa KUC8140, a cosmopolitan wood degrader in East Asia.</title>
        <authorList>
            <consortium name="DOE Joint Genome Institute"/>
            <person name="Min B."/>
            <person name="Park H."/>
            <person name="Jang Y."/>
            <person name="Kim J.-J."/>
            <person name="Kim K.H."/>
            <person name="Pangilinan J."/>
            <person name="Lipzen A."/>
            <person name="Riley R."/>
            <person name="Grigoriev I.V."/>
            <person name="Spatafora J.W."/>
            <person name="Choi I.-G."/>
        </authorList>
    </citation>
    <scope>NUCLEOTIDE SEQUENCE [LARGE SCALE GENOMIC DNA]</scope>
    <source>
        <strain evidence="2 3">KUC8140</strain>
    </source>
</reference>
<feature type="domain" description="F-box" evidence="1">
    <location>
        <begin position="59"/>
        <end position="109"/>
    </location>
</feature>